<dbReference type="GO" id="GO:0005634">
    <property type="term" value="C:nucleus"/>
    <property type="evidence" value="ECO:0007669"/>
    <property type="project" value="UniProtKB-SubCell"/>
</dbReference>
<evidence type="ECO:0000256" key="3">
    <source>
        <dbReference type="ARBA" id="ARBA00010042"/>
    </source>
</evidence>
<feature type="region of interest" description="Disordered" evidence="10">
    <location>
        <begin position="174"/>
        <end position="275"/>
    </location>
</feature>
<proteinExistence type="inferred from homology"/>
<dbReference type="Pfam" id="PF03941">
    <property type="entry name" value="INCENP_ARK-bind"/>
    <property type="match status" value="1"/>
</dbReference>
<reference evidence="12 13" key="1">
    <citation type="journal article" date="2018" name="Genome Biol. Evol.">
        <title>Multiple Roots of Fruiting Body Formation in Amoebozoa.</title>
        <authorList>
            <person name="Hillmann F."/>
            <person name="Forbes G."/>
            <person name="Novohradska S."/>
            <person name="Ferling I."/>
            <person name="Riege K."/>
            <person name="Groth M."/>
            <person name="Westermann M."/>
            <person name="Marz M."/>
            <person name="Spaller T."/>
            <person name="Winckler T."/>
            <person name="Schaap P."/>
            <person name="Glockner G."/>
        </authorList>
    </citation>
    <scope>NUCLEOTIDE SEQUENCE [LARGE SCALE GENOMIC DNA]</scope>
    <source>
        <strain evidence="12 13">Jena</strain>
    </source>
</reference>
<dbReference type="EMBL" id="MDYQ01000030">
    <property type="protein sequence ID" value="PRP86475.1"/>
    <property type="molecule type" value="Genomic_DNA"/>
</dbReference>
<keyword evidence="4" id="KW-0963">Cytoplasm</keyword>
<keyword evidence="6" id="KW-0677">Repeat</keyword>
<comment type="caution">
    <text evidence="12">The sequence shown here is derived from an EMBL/GenBank/DDBJ whole genome shotgun (WGS) entry which is preliminary data.</text>
</comment>
<keyword evidence="8" id="KW-0539">Nucleus</keyword>
<feature type="compositionally biased region" description="Polar residues" evidence="10">
    <location>
        <begin position="493"/>
        <end position="503"/>
    </location>
</feature>
<protein>
    <recommendedName>
        <fullName evidence="11">Inner centromere protein ARK-binding domain-containing protein</fullName>
    </recommendedName>
</protein>
<evidence type="ECO:0000256" key="2">
    <source>
        <dbReference type="ARBA" id="ARBA00004186"/>
    </source>
</evidence>
<feature type="domain" description="Inner centromere protein ARK-binding" evidence="11">
    <location>
        <begin position="769"/>
        <end position="820"/>
    </location>
</feature>
<feature type="compositionally biased region" description="Acidic residues" evidence="10">
    <location>
        <begin position="1184"/>
        <end position="1201"/>
    </location>
</feature>
<feature type="compositionally biased region" description="Basic and acidic residues" evidence="10">
    <location>
        <begin position="1009"/>
        <end position="1018"/>
    </location>
</feature>
<feature type="compositionally biased region" description="Low complexity" evidence="10">
    <location>
        <begin position="1235"/>
        <end position="1257"/>
    </location>
</feature>
<evidence type="ECO:0000256" key="1">
    <source>
        <dbReference type="ARBA" id="ARBA00004123"/>
    </source>
</evidence>
<feature type="coiled-coil region" evidence="9">
    <location>
        <begin position="969"/>
        <end position="1003"/>
    </location>
</feature>
<feature type="region of interest" description="Disordered" evidence="10">
    <location>
        <begin position="1171"/>
        <end position="1289"/>
    </location>
</feature>
<dbReference type="Gene3D" id="6.10.250.2990">
    <property type="match status" value="1"/>
</dbReference>
<evidence type="ECO:0000259" key="11">
    <source>
        <dbReference type="Pfam" id="PF03941"/>
    </source>
</evidence>
<accession>A0A2P6NR91</accession>
<comment type="subcellular location">
    <subcellularLocation>
        <location evidence="2">Cytoplasm</location>
        <location evidence="2">Cytoskeleton</location>
        <location evidence="2">Spindle</location>
    </subcellularLocation>
    <subcellularLocation>
        <location evidence="1">Nucleus</location>
    </subcellularLocation>
</comment>
<feature type="compositionally biased region" description="Basic and acidic residues" evidence="10">
    <location>
        <begin position="1259"/>
        <end position="1278"/>
    </location>
</feature>
<feature type="compositionally biased region" description="Basic and acidic residues" evidence="10">
    <location>
        <begin position="1216"/>
        <end position="1234"/>
    </location>
</feature>
<evidence type="ECO:0000256" key="7">
    <source>
        <dbReference type="ARBA" id="ARBA00023212"/>
    </source>
</evidence>
<dbReference type="InParanoid" id="A0A2P6NR91"/>
<keyword evidence="7" id="KW-0206">Cytoskeleton</keyword>
<organism evidence="12 13">
    <name type="scientific">Planoprotostelium fungivorum</name>
    <dbReference type="NCBI Taxonomy" id="1890364"/>
    <lineage>
        <taxon>Eukaryota</taxon>
        <taxon>Amoebozoa</taxon>
        <taxon>Evosea</taxon>
        <taxon>Variosea</taxon>
        <taxon>Cavosteliida</taxon>
        <taxon>Cavosteliaceae</taxon>
        <taxon>Planoprotostelium</taxon>
    </lineage>
</organism>
<evidence type="ECO:0000256" key="6">
    <source>
        <dbReference type="ARBA" id="ARBA00022737"/>
    </source>
</evidence>
<evidence type="ECO:0000256" key="8">
    <source>
        <dbReference type="ARBA" id="ARBA00023242"/>
    </source>
</evidence>
<dbReference type="Proteomes" id="UP000241769">
    <property type="component" value="Unassembled WGS sequence"/>
</dbReference>
<dbReference type="GO" id="GO:0036064">
    <property type="term" value="C:ciliary basal body"/>
    <property type="evidence" value="ECO:0007669"/>
    <property type="project" value="TreeGrafter"/>
</dbReference>
<dbReference type="InterPro" id="IPR005635">
    <property type="entry name" value="Inner_centromere_prot_ARK-bd"/>
</dbReference>
<name>A0A2P6NR91_9EUKA</name>
<evidence type="ECO:0000256" key="4">
    <source>
        <dbReference type="ARBA" id="ARBA00022490"/>
    </source>
</evidence>
<sequence length="1524" mass="175673">MSSSRLERQENVSSFRNKIEEAFHSQMLDFNTCFEANMLHLTSGSLMEFGKQCSFNSLKTTPNQKFELGMRANTLHGDASNLLKNGLGAMPSPRMKRLAGAGFGKHSKQRLLAKHKSQVFAPPIAIPSFKKDDPNKENICGVKRAGEPIELVRRSARLNSKRFRETLTELKAKEEADRQVKENMEKEKQEMEERMRAEMKAVEEEKRREEEKMAREEKRRREEQQEKKRLSLQRREEKKREEARFEELKREEAQRQEEKRYQEERRRSAERKREAEFKRAALEEERLREEKRREEEERIEKLRLAEEEQRRVEADVREMIESTMDTSLCSIEESDFEAKLAREVMEMQQQRLANAELLDICSGRPIVQEVTSVTQPLLPLSTNHTKISPWLAQVISNPQTGAEVAVGLEDIERDMMRDDEFDDDLEFHSMEEPPAEEMEGPLVDEMEDPVEDVREEMAMMIDDRVIEERDEEHEEVQMVRSIELSVEVDGVSTPPTIVESQPEPTTPPRKVKTDVTAPEMKYVSKIMIPKNNTKPTATTTKPVTTKPTTTAAPQRDLDTAKIPTFKPSTTTVPPVKSTSNTVPPVRVTGVTVSSAKERAQPKVPTFRPRLKENEKKDLDLMPPPLFSPIRVQQKPPSLVRSPIQGHLYRIRVQKITDCLKRFSKAVQVFTPVDFDGTSTTYNILTKEYLCKLKPMLLVEEFSQLLGKLKDIGWKDTRDYQGFTGQPSKELYLRHLYDMSKHIEESSKERAEVLSLQKSYVMSEYMSSCSESESDDEEDKGGCVPSWAYGKGLQDALFEQQFADPDSIFPSVNSCDLEEIFHCPGGSSTNLGMQLKYKKRMEKRTSSGNWTHDGGYEGFCIYACDSVNLASESVLMLCVVSNGFQLLKQRKEQRSDEYATEKFLPYATRASPLASENQRRSSAVVVITFSDPSHIMADTRVMVQSTGCEPNTKKQKLAGNDRGLLLRNEISRAEGEILWLKDEIDRVKRRRQELSQQVNELEILSANQIRGERDREKPRPSKPSPSSSSKEVRHRPREVNQTTDWRTMIARLHSLTRDDETFPKLDFKKDEDIIRWVNSVVRSRQLGTISSDIEDALSSMHFDWKQVKKNSDWENSYIRLIELGRVSGGTFELSRARQFEADTYFKTWLSNLKQAYRQGRVPAEKLKQLKDIGFMSGRERREEDRDSSDDDSGDEEEDDDDELRMAKRLSANLARMKPVERTRERMPRKREETKSSAKAQSTATQSPAKSQPTPTKSPTTKKEEPPVTVEPKRIAEKNEPPNTTTSIDRGNDYQVCKRMYESGADTTDFMQHLLVWNWFKCHLLEDEERRDMMQSYEALSRDQFSEILSLNPGTSQFPSCAVQDPKSFLAEVYQWYLISLPSTLPFKIYSQDGKLHLRVTKDIWMDRIRGVVFFASRAGTMDKLIREDMPAIYEVKHVSTSKWGIICGPLALVKQDPDSSYSLSKASARAPRYFECFKNQQHLQVVVKGWTEIRVGEEVLLIATWLTLFSYSLLLRHSTYSCNII</sequence>
<feature type="compositionally biased region" description="Low complexity" evidence="10">
    <location>
        <begin position="563"/>
        <end position="584"/>
    </location>
</feature>
<dbReference type="GO" id="GO:0060271">
    <property type="term" value="P:cilium assembly"/>
    <property type="evidence" value="ECO:0007669"/>
    <property type="project" value="TreeGrafter"/>
</dbReference>
<dbReference type="PANTHER" id="PTHR19853:SF1">
    <property type="entry name" value="TBC1 DOMAIN FAMILY MEMBER 31"/>
    <property type="match status" value="1"/>
</dbReference>
<dbReference type="GO" id="GO:0005819">
    <property type="term" value="C:spindle"/>
    <property type="evidence" value="ECO:0007669"/>
    <property type="project" value="UniProtKB-SubCell"/>
</dbReference>
<keyword evidence="13" id="KW-1185">Reference proteome</keyword>
<evidence type="ECO:0000313" key="12">
    <source>
        <dbReference type="EMBL" id="PRP86475.1"/>
    </source>
</evidence>
<comment type="similarity">
    <text evidence="3">Belongs to the INCENP family.</text>
</comment>
<feature type="region of interest" description="Disordered" evidence="10">
    <location>
        <begin position="492"/>
        <end position="514"/>
    </location>
</feature>
<evidence type="ECO:0000256" key="5">
    <source>
        <dbReference type="ARBA" id="ARBA00022574"/>
    </source>
</evidence>
<keyword evidence="5" id="KW-0853">WD repeat</keyword>
<gene>
    <name evidence="12" type="ORF">PROFUN_05257</name>
</gene>
<evidence type="ECO:0000256" key="9">
    <source>
        <dbReference type="SAM" id="Coils"/>
    </source>
</evidence>
<feature type="compositionally biased region" description="Low complexity" evidence="10">
    <location>
        <begin position="533"/>
        <end position="553"/>
    </location>
</feature>
<evidence type="ECO:0000256" key="10">
    <source>
        <dbReference type="SAM" id="MobiDB-lite"/>
    </source>
</evidence>
<keyword evidence="9" id="KW-0175">Coiled coil</keyword>
<dbReference type="PANTHER" id="PTHR19853">
    <property type="entry name" value="WD REPEAT CONTAINING PROTEIN 3 WDR3"/>
    <property type="match status" value="1"/>
</dbReference>
<evidence type="ECO:0000313" key="13">
    <source>
        <dbReference type="Proteomes" id="UP000241769"/>
    </source>
</evidence>
<dbReference type="OrthoDB" id="6123at2759"/>
<feature type="region of interest" description="Disordered" evidence="10">
    <location>
        <begin position="531"/>
        <end position="584"/>
    </location>
</feature>
<feature type="region of interest" description="Disordered" evidence="10">
    <location>
        <begin position="1004"/>
        <end position="1039"/>
    </location>
</feature>
<dbReference type="InterPro" id="IPR051570">
    <property type="entry name" value="TBC1_cilium_biogenesis"/>
</dbReference>